<gene>
    <name evidence="2" type="ORF">LAD12857_38640</name>
</gene>
<sequence length="52" mass="5607">MKLIYGTGNPAKLSAMQKRLSGFNLEIVGLKDLVIVIPKVTETGSSPLENAY</sequence>
<keyword evidence="3" id="KW-1185">Reference proteome</keyword>
<dbReference type="EMBL" id="BRPJ01000082">
    <property type="protein sequence ID" value="GLB31941.1"/>
    <property type="molecule type" value="Genomic_DNA"/>
</dbReference>
<reference evidence="2 3" key="1">
    <citation type="journal article" date="2024" name="Int. J. Syst. Evol. Microbiol.">
        <title>Lacrimispora brassicae sp. nov. isolated from fermented cabbage, and proposal of Clostridium indicum Gundawar et al. 2019 and Clostridium methoxybenzovorans Mechichi et al. 1999 as heterotypic synonyms of Lacrimispora amygdalina (Parshina et al. 2003) Haas and Blanchard 2020 and Lacrimispora indolis (McClung and McCoy 1957) Haas and Blanchard 2020, respectively.</title>
        <authorList>
            <person name="Kobayashi H."/>
            <person name="Tanizawa Y."/>
            <person name="Sakamoto M."/>
            <person name="Ohkuma M."/>
            <person name="Tohno M."/>
        </authorList>
    </citation>
    <scope>NUCLEOTIDE SEQUENCE [LARGE SCALE GENOMIC DNA]</scope>
    <source>
        <strain evidence="2 3">DSM 12857</strain>
    </source>
</reference>
<dbReference type="RefSeq" id="WP_170313338.1">
    <property type="nucleotide sequence ID" value="NZ_BRPJ01000082.1"/>
</dbReference>
<proteinExistence type="predicted"/>
<comment type="caution">
    <text evidence="2">The sequence shown here is derived from an EMBL/GenBank/DDBJ whole genome shotgun (WGS) entry which is preliminary data.</text>
</comment>
<evidence type="ECO:0000256" key="1">
    <source>
        <dbReference type="ARBA" id="ARBA00022801"/>
    </source>
</evidence>
<accession>A0ABQ5MAT9</accession>
<keyword evidence="1" id="KW-0378">Hydrolase</keyword>
<dbReference type="InterPro" id="IPR029001">
    <property type="entry name" value="ITPase-like_fam"/>
</dbReference>
<protein>
    <recommendedName>
        <fullName evidence="4">Non-canonical purine NTP pyrophosphatase</fullName>
    </recommendedName>
</protein>
<evidence type="ECO:0000313" key="2">
    <source>
        <dbReference type="EMBL" id="GLB31941.1"/>
    </source>
</evidence>
<evidence type="ECO:0000313" key="3">
    <source>
        <dbReference type="Proteomes" id="UP001419084"/>
    </source>
</evidence>
<dbReference type="SUPFAM" id="SSF52972">
    <property type="entry name" value="ITPase-like"/>
    <property type="match status" value="1"/>
</dbReference>
<dbReference type="Gene3D" id="3.90.950.10">
    <property type="match status" value="1"/>
</dbReference>
<name>A0ABQ5MAT9_9FIRM</name>
<evidence type="ECO:0008006" key="4">
    <source>
        <dbReference type="Google" id="ProtNLM"/>
    </source>
</evidence>
<organism evidence="2 3">
    <name type="scientific">Lacrimispora amygdalina</name>
    <dbReference type="NCBI Taxonomy" id="253257"/>
    <lineage>
        <taxon>Bacteria</taxon>
        <taxon>Bacillati</taxon>
        <taxon>Bacillota</taxon>
        <taxon>Clostridia</taxon>
        <taxon>Lachnospirales</taxon>
        <taxon>Lachnospiraceae</taxon>
        <taxon>Lacrimispora</taxon>
    </lineage>
</organism>
<dbReference type="Proteomes" id="UP001419084">
    <property type="component" value="Unassembled WGS sequence"/>
</dbReference>